<dbReference type="CDD" id="cd04301">
    <property type="entry name" value="NAT_SF"/>
    <property type="match status" value="1"/>
</dbReference>
<dbReference type="InterPro" id="IPR050832">
    <property type="entry name" value="Bact_Acetyltransf"/>
</dbReference>
<protein>
    <submittedName>
        <fullName evidence="4">GNAT family N-acetyltransferase</fullName>
    </submittedName>
</protein>
<keyword evidence="1" id="KW-0808">Transferase</keyword>
<dbReference type="AlphaFoldDB" id="A0AA40Y6I1"/>
<organism evidence="4 5">
    <name type="scientific">Stenotrophomonas maltophilia</name>
    <name type="common">Pseudomonas maltophilia</name>
    <name type="synonym">Xanthomonas maltophilia</name>
    <dbReference type="NCBI Taxonomy" id="40324"/>
    <lineage>
        <taxon>Bacteria</taxon>
        <taxon>Pseudomonadati</taxon>
        <taxon>Pseudomonadota</taxon>
        <taxon>Gammaproteobacteria</taxon>
        <taxon>Lysobacterales</taxon>
        <taxon>Lysobacteraceae</taxon>
        <taxon>Stenotrophomonas</taxon>
        <taxon>Stenotrophomonas maltophilia group</taxon>
    </lineage>
</organism>
<dbReference type="EMBL" id="JADUOV010000007">
    <property type="protein sequence ID" value="MBH1790565.1"/>
    <property type="molecule type" value="Genomic_DNA"/>
</dbReference>
<dbReference type="Pfam" id="PF00583">
    <property type="entry name" value="Acetyltransf_1"/>
    <property type="match status" value="1"/>
</dbReference>
<comment type="caution">
    <text evidence="4">The sequence shown here is derived from an EMBL/GenBank/DDBJ whole genome shotgun (WGS) entry which is preliminary data.</text>
</comment>
<name>A0AA40Y6I1_STEMA</name>
<evidence type="ECO:0000259" key="3">
    <source>
        <dbReference type="PROSITE" id="PS51186"/>
    </source>
</evidence>
<keyword evidence="2" id="KW-0012">Acyltransferase</keyword>
<evidence type="ECO:0000313" key="5">
    <source>
        <dbReference type="Proteomes" id="UP000634179"/>
    </source>
</evidence>
<dbReference type="InterPro" id="IPR000182">
    <property type="entry name" value="GNAT_dom"/>
</dbReference>
<dbReference type="GO" id="GO:0016747">
    <property type="term" value="F:acyltransferase activity, transferring groups other than amino-acyl groups"/>
    <property type="evidence" value="ECO:0007669"/>
    <property type="project" value="InterPro"/>
</dbReference>
<dbReference type="Gene3D" id="3.40.630.30">
    <property type="match status" value="1"/>
</dbReference>
<proteinExistence type="predicted"/>
<evidence type="ECO:0000256" key="2">
    <source>
        <dbReference type="ARBA" id="ARBA00023315"/>
    </source>
</evidence>
<accession>A0AA40Y6I1</accession>
<feature type="domain" description="N-acetyltransferase" evidence="3">
    <location>
        <begin position="2"/>
        <end position="149"/>
    </location>
</feature>
<dbReference type="PROSITE" id="PS51186">
    <property type="entry name" value="GNAT"/>
    <property type="match status" value="1"/>
</dbReference>
<dbReference type="SUPFAM" id="SSF55729">
    <property type="entry name" value="Acyl-CoA N-acyltransferases (Nat)"/>
    <property type="match status" value="1"/>
</dbReference>
<gene>
    <name evidence="4" type="ORF">I5V89_11840</name>
</gene>
<dbReference type="PANTHER" id="PTHR43877:SF2">
    <property type="entry name" value="AMINOALKYLPHOSPHONATE N-ACETYLTRANSFERASE-RELATED"/>
    <property type="match status" value="1"/>
</dbReference>
<sequence length="149" mass="16553">MTTIRKATLADVPEIVRMSAAFYPTTHYAQWCEMDEASVAGLASGLIENDVFFVAEQEGALVGMVGVMLVPFLFNRDHRFATEIVWWVAPEVRGTSVAARLLDVIEAPCRERGAARVQMVHMPNSPPQAAALYERMGYARSEISYTKDL</sequence>
<dbReference type="Proteomes" id="UP000634179">
    <property type="component" value="Unassembled WGS sequence"/>
</dbReference>
<dbReference type="InterPro" id="IPR016181">
    <property type="entry name" value="Acyl_CoA_acyltransferase"/>
</dbReference>
<evidence type="ECO:0000256" key="1">
    <source>
        <dbReference type="ARBA" id="ARBA00022679"/>
    </source>
</evidence>
<reference evidence="4" key="1">
    <citation type="submission" date="2020-11" db="EMBL/GenBank/DDBJ databases">
        <title>Enhanced detection system for hospital associated transmission using whole genome sequencing surveillance.</title>
        <authorList>
            <person name="Harrison L.H."/>
            <person name="Van Tyne D."/>
            <person name="Marsh J.W."/>
            <person name="Griffith M.P."/>
            <person name="Snyder D.J."/>
            <person name="Cooper V.S."/>
            <person name="Mustapha M."/>
        </authorList>
    </citation>
    <scope>NUCLEOTIDE SEQUENCE</scope>
    <source>
        <strain evidence="4">STEN00053</strain>
    </source>
</reference>
<evidence type="ECO:0000313" key="4">
    <source>
        <dbReference type="EMBL" id="MBH1790565.1"/>
    </source>
</evidence>
<dbReference type="PANTHER" id="PTHR43877">
    <property type="entry name" value="AMINOALKYLPHOSPHONATE N-ACETYLTRANSFERASE-RELATED-RELATED"/>
    <property type="match status" value="1"/>
</dbReference>